<proteinExistence type="predicted"/>
<evidence type="ECO:0000313" key="4">
    <source>
        <dbReference type="Proteomes" id="UP000001936"/>
    </source>
</evidence>
<evidence type="ECO:0000259" key="2">
    <source>
        <dbReference type="Pfam" id="PF09361"/>
    </source>
</evidence>
<dbReference type="NCBIfam" id="TIGR01985">
    <property type="entry name" value="phasin_2"/>
    <property type="match status" value="1"/>
</dbReference>
<gene>
    <name evidence="3" type="ordered locus">RHE_PD00340</name>
</gene>
<evidence type="ECO:0000313" key="3">
    <source>
        <dbReference type="EMBL" id="AAM55054.1"/>
    </source>
</evidence>
<sequence length="198" mass="21748">MKRTERRPPDRSSSDPRSTKAAMHSPPAEGVNPDVTACNQLKEKENAMTKISERSFETIENPGSSPLKVPDQFGASVEKGNKQVTEALLKFASGAEATQKMLPPILETTSLFGNELWWKTIAALQADAEAGFSHLQALLGANSPSQILEQQSTFFRKRVETSLQHAKEVRELSSRAVEEISKPVKDAFDKVLTNPKAT</sequence>
<dbReference type="InterPro" id="IPR010234">
    <property type="entry name" value="Phasin_subfam-2"/>
</dbReference>
<dbReference type="EMBL" id="U80928">
    <property type="protein sequence ID" value="AAM55054.1"/>
    <property type="molecule type" value="Genomic_DNA"/>
</dbReference>
<protein>
    <submittedName>
        <fullName evidence="3">Hypothetical conserved protein</fullName>
    </submittedName>
</protein>
<geneLocation type="plasmid" evidence="3 4">
    <name>p42d</name>
</geneLocation>
<name>Q8KKS0_RHIEC</name>
<keyword evidence="3" id="KW-0614">Plasmid</keyword>
<accession>Q8KKS0</accession>
<feature type="compositionally biased region" description="Basic and acidic residues" evidence="1">
    <location>
        <begin position="1"/>
        <end position="18"/>
    </location>
</feature>
<dbReference type="Proteomes" id="UP000001936">
    <property type="component" value="Plasmid p42d"/>
</dbReference>
<dbReference type="NCBIfam" id="TIGR01841">
    <property type="entry name" value="phasin"/>
    <property type="match status" value="1"/>
</dbReference>
<organism evidence="3 4">
    <name type="scientific">Rhizobium etli (strain ATCC 51251 / DSM 11541 / JCM 21823 / NBRC 15573 / CFN 42)</name>
    <dbReference type="NCBI Taxonomy" id="347834"/>
    <lineage>
        <taxon>Bacteria</taxon>
        <taxon>Pseudomonadati</taxon>
        <taxon>Pseudomonadota</taxon>
        <taxon>Alphaproteobacteria</taxon>
        <taxon>Hyphomicrobiales</taxon>
        <taxon>Rhizobiaceae</taxon>
        <taxon>Rhizobium/Agrobacterium group</taxon>
        <taxon>Rhizobium</taxon>
    </lineage>
</organism>
<reference evidence="4" key="2">
    <citation type="journal article" date="2006" name="Proc. Natl. Acad. Sci. U.S.A.">
        <title>The partitioned Rhizobium etli genome: genetic and metabolic redundancy in seven interacting replicons.</title>
        <authorList>
            <person name="Gonzalez V."/>
            <person name="Santamaria R.I."/>
            <person name="Bustos P."/>
            <person name="Hernandez-Gonzalez I."/>
            <person name="Medrano-Soto A."/>
            <person name="Moreno-Hagelsieb G."/>
            <person name="Janga S.C."/>
            <person name="Ramirez M.A."/>
            <person name="Jimenez-Jacinto V."/>
            <person name="Collado-Vides J."/>
            <person name="Davila G."/>
        </authorList>
    </citation>
    <scope>NUCLEOTIDE SEQUENCE [LARGE SCALE GENOMIC DNA]</scope>
    <source>
        <strain evidence="4">ATCC 51251 / DSM 11541 / JCM 21823 / NBRC 15573 / CFN 42</strain>
    </source>
</reference>
<dbReference type="Pfam" id="PF09361">
    <property type="entry name" value="Phasin_2"/>
    <property type="match status" value="1"/>
</dbReference>
<dbReference type="KEGG" id="ret:RHE_PD00340"/>
<evidence type="ECO:0000256" key="1">
    <source>
        <dbReference type="SAM" id="MobiDB-lite"/>
    </source>
</evidence>
<reference evidence="4" key="1">
    <citation type="journal article" date="2003" name="Genome Biol.">
        <title>The mosaic structure of the symbiotic plasmid of Rhizobium etli CFN42 and its relation to other symbiotic genome compartments.</title>
        <authorList>
            <person name="Gonzalez V."/>
            <person name="Bustos P."/>
            <person name="Ramirez-Romero M.A."/>
            <person name="Medrano-Soto A."/>
            <person name="Salgado H."/>
            <person name="Hernandez-Gonzalez I."/>
            <person name="Hernandez-Celis J.C."/>
            <person name="Quintero V."/>
            <person name="Moreno-Hagelsieb G."/>
            <person name="Girard L."/>
            <person name="Rodriguez O."/>
            <person name="Flores M."/>
            <person name="Cevallos M.A."/>
            <person name="Collado-Vides J."/>
            <person name="Romero D."/>
            <person name="Davila G."/>
        </authorList>
    </citation>
    <scope>NUCLEOTIDE SEQUENCE [LARGE SCALE GENOMIC DNA]</scope>
    <source>
        <strain evidence="4">ATCC 51251 / DSM 11541 / JCM 21823 / NBRC 15573 / CFN 42</strain>
    </source>
</reference>
<keyword evidence="4" id="KW-1185">Reference proteome</keyword>
<dbReference type="InterPro" id="IPR018968">
    <property type="entry name" value="Phasin"/>
</dbReference>
<dbReference type="HOGENOM" id="CLU_119062_0_1_5"/>
<dbReference type="AlphaFoldDB" id="Q8KKS0"/>
<dbReference type="InterPro" id="IPR010127">
    <property type="entry name" value="Phasin_subfam-1"/>
</dbReference>
<feature type="domain" description="Phasin" evidence="2">
    <location>
        <begin position="116"/>
        <end position="187"/>
    </location>
</feature>
<feature type="region of interest" description="Disordered" evidence="1">
    <location>
        <begin position="1"/>
        <end position="34"/>
    </location>
</feature>